<accession>A0A6J6XZV2</accession>
<sequence>MRTYVSELGLTQREAGCVIDRFFGELSDDELKPLTKGRELSDAQAARVGEIAIACGVGRTAQPTTSSA</sequence>
<dbReference type="AlphaFoldDB" id="A0A6J6XZV2"/>
<organism evidence="1">
    <name type="scientific">freshwater metagenome</name>
    <dbReference type="NCBI Taxonomy" id="449393"/>
    <lineage>
        <taxon>unclassified sequences</taxon>
        <taxon>metagenomes</taxon>
        <taxon>ecological metagenomes</taxon>
    </lineage>
</organism>
<gene>
    <name evidence="1" type="ORF">UFOPK3001_01052</name>
</gene>
<proteinExistence type="predicted"/>
<protein>
    <submittedName>
        <fullName evidence="1">Unannotated protein</fullName>
    </submittedName>
</protein>
<dbReference type="EMBL" id="CAFAAJ010000057">
    <property type="protein sequence ID" value="CAB4802552.1"/>
    <property type="molecule type" value="Genomic_DNA"/>
</dbReference>
<name>A0A6J6XZV2_9ZZZZ</name>
<reference evidence="1" key="1">
    <citation type="submission" date="2020-05" db="EMBL/GenBank/DDBJ databases">
        <authorList>
            <person name="Chiriac C."/>
            <person name="Salcher M."/>
            <person name="Ghai R."/>
            <person name="Kavagutti S V."/>
        </authorList>
    </citation>
    <scope>NUCLEOTIDE SEQUENCE</scope>
</reference>
<evidence type="ECO:0000313" key="1">
    <source>
        <dbReference type="EMBL" id="CAB4802552.1"/>
    </source>
</evidence>